<name>A0A815GX78_9BILA</name>
<proteinExistence type="predicted"/>
<evidence type="ECO:0000313" key="3">
    <source>
        <dbReference type="EMBL" id="CAF4056656.1"/>
    </source>
</evidence>
<reference evidence="2" key="1">
    <citation type="submission" date="2021-02" db="EMBL/GenBank/DDBJ databases">
        <authorList>
            <person name="Nowell W R."/>
        </authorList>
    </citation>
    <scope>NUCLEOTIDE SEQUENCE</scope>
</reference>
<protein>
    <submittedName>
        <fullName evidence="2">Uncharacterized protein</fullName>
    </submittedName>
</protein>
<dbReference type="EMBL" id="CAJNON010000655">
    <property type="protein sequence ID" value="CAF1346291.1"/>
    <property type="molecule type" value="Genomic_DNA"/>
</dbReference>
<dbReference type="OrthoDB" id="10176854at2759"/>
<keyword evidence="1" id="KW-0472">Membrane</keyword>
<keyword evidence="1" id="KW-1133">Transmembrane helix</keyword>
<dbReference type="Proteomes" id="UP000663891">
    <property type="component" value="Unassembled WGS sequence"/>
</dbReference>
<dbReference type="EMBL" id="CAJOAY010004144">
    <property type="protein sequence ID" value="CAF4056656.1"/>
    <property type="molecule type" value="Genomic_DNA"/>
</dbReference>
<evidence type="ECO:0000256" key="1">
    <source>
        <dbReference type="SAM" id="Phobius"/>
    </source>
</evidence>
<accession>A0A815GX78</accession>
<sequence>MEKVVDVVPTVLSDGVVRVRTDSCVDSTQGCRPSVRRWGALTLGGLIGVIIGSVCGCCILVALIAFICKKIF</sequence>
<evidence type="ECO:0000313" key="4">
    <source>
        <dbReference type="Proteomes" id="UP000663891"/>
    </source>
</evidence>
<organism evidence="2 4">
    <name type="scientific">Adineta steineri</name>
    <dbReference type="NCBI Taxonomy" id="433720"/>
    <lineage>
        <taxon>Eukaryota</taxon>
        <taxon>Metazoa</taxon>
        <taxon>Spiralia</taxon>
        <taxon>Gnathifera</taxon>
        <taxon>Rotifera</taxon>
        <taxon>Eurotatoria</taxon>
        <taxon>Bdelloidea</taxon>
        <taxon>Adinetida</taxon>
        <taxon>Adinetidae</taxon>
        <taxon>Adineta</taxon>
    </lineage>
</organism>
<comment type="caution">
    <text evidence="2">The sequence shown here is derived from an EMBL/GenBank/DDBJ whole genome shotgun (WGS) entry which is preliminary data.</text>
</comment>
<feature type="transmembrane region" description="Helical" evidence="1">
    <location>
        <begin position="43"/>
        <end position="68"/>
    </location>
</feature>
<keyword evidence="1" id="KW-0812">Transmembrane</keyword>
<gene>
    <name evidence="3" type="ORF">OKA104_LOCUS33127</name>
    <name evidence="2" type="ORF">VCS650_LOCUS33512</name>
</gene>
<evidence type="ECO:0000313" key="2">
    <source>
        <dbReference type="EMBL" id="CAF1346291.1"/>
    </source>
</evidence>
<dbReference type="AlphaFoldDB" id="A0A815GX78"/>
<dbReference type="Proteomes" id="UP000663881">
    <property type="component" value="Unassembled WGS sequence"/>
</dbReference>